<dbReference type="InterPro" id="IPR036322">
    <property type="entry name" value="WD40_repeat_dom_sf"/>
</dbReference>
<organism evidence="1 2">
    <name type="scientific">Paracoccidioides brasiliensis</name>
    <dbReference type="NCBI Taxonomy" id="121759"/>
    <lineage>
        <taxon>Eukaryota</taxon>
        <taxon>Fungi</taxon>
        <taxon>Dikarya</taxon>
        <taxon>Ascomycota</taxon>
        <taxon>Pezizomycotina</taxon>
        <taxon>Eurotiomycetes</taxon>
        <taxon>Eurotiomycetidae</taxon>
        <taxon>Onygenales</taxon>
        <taxon>Ajellomycetaceae</taxon>
        <taxon>Paracoccidioides</taxon>
    </lineage>
</organism>
<dbReference type="EMBL" id="LZYO01000131">
    <property type="protein sequence ID" value="ODH29731.1"/>
    <property type="molecule type" value="Genomic_DNA"/>
</dbReference>
<dbReference type="AlphaFoldDB" id="A0A1D2JF93"/>
<evidence type="ECO:0000313" key="2">
    <source>
        <dbReference type="Proteomes" id="UP000242814"/>
    </source>
</evidence>
<dbReference type="VEuPathDB" id="FungiDB:PABG_06082"/>
<dbReference type="InterPro" id="IPR015943">
    <property type="entry name" value="WD40/YVTN_repeat-like_dom_sf"/>
</dbReference>
<dbReference type="VEuPathDB" id="FungiDB:PADG_06625"/>
<dbReference type="SUPFAM" id="SSF50978">
    <property type="entry name" value="WD40 repeat-like"/>
    <property type="match status" value="1"/>
</dbReference>
<name>A0A1D2JF93_PARBR</name>
<accession>A0A1D2JF93</accession>
<reference evidence="1 2" key="1">
    <citation type="submission" date="2016-06" db="EMBL/GenBank/DDBJ databases">
        <authorList>
            <person name="Kjaerup R.B."/>
            <person name="Dalgaard T.S."/>
            <person name="Juul-Madsen H.R."/>
        </authorList>
    </citation>
    <scope>NUCLEOTIDE SEQUENCE [LARGE SCALE GENOMIC DNA]</scope>
    <source>
        <strain evidence="1 2">Pb300</strain>
    </source>
</reference>
<dbReference type="Gene3D" id="2.130.10.10">
    <property type="entry name" value="YVTN repeat-like/Quinoprotein amine dehydrogenase"/>
    <property type="match status" value="1"/>
</dbReference>
<sequence length="183" mass="20474">MNMSMKHFDIRIPSTDRLGNSKMRSKLRTTLRPTLTFCGNLLISISRDQNPKIWDVITGNCLKMLEAHTDRKRYHCSVTGIIPSRTQKTTSPLVAMNTSMNATNFGPPPYTKSSTLGRAEQLPPGASGTVKFIAPQSRNKTVNLRDVRATCIINDNWVQALLFHHSGKISFQSRLAKRYGAVI</sequence>
<evidence type="ECO:0000313" key="1">
    <source>
        <dbReference type="EMBL" id="ODH29731.1"/>
    </source>
</evidence>
<comment type="caution">
    <text evidence="1">The sequence shown here is derived from an EMBL/GenBank/DDBJ whole genome shotgun (WGS) entry which is preliminary data.</text>
</comment>
<proteinExistence type="predicted"/>
<gene>
    <name evidence="1" type="ORF">ACO22_03701</name>
</gene>
<protein>
    <submittedName>
        <fullName evidence="1">Uncharacterized protein</fullName>
    </submittedName>
</protein>
<dbReference type="Proteomes" id="UP000242814">
    <property type="component" value="Unassembled WGS sequence"/>
</dbReference>